<gene>
    <name evidence="5" type="ORF">B1R32_1232</name>
</gene>
<dbReference type="UniPathway" id="UPA00223"/>
<evidence type="ECO:0000256" key="4">
    <source>
        <dbReference type="ARBA" id="ARBA00022679"/>
    </source>
</evidence>
<dbReference type="GO" id="GO:0036440">
    <property type="term" value="F:citrate synthase activity"/>
    <property type="evidence" value="ECO:0007669"/>
    <property type="project" value="UniProtKB-EC"/>
</dbReference>
<evidence type="ECO:0000313" key="5">
    <source>
        <dbReference type="EMBL" id="PQV62718.1"/>
    </source>
</evidence>
<dbReference type="InterPro" id="IPR016142">
    <property type="entry name" value="Citrate_synth-like_lrg_a-sub"/>
</dbReference>
<evidence type="ECO:0000313" key="6">
    <source>
        <dbReference type="Proteomes" id="UP000237684"/>
    </source>
</evidence>
<dbReference type="EMBL" id="NIGF01000023">
    <property type="protein sequence ID" value="PQV62718.1"/>
    <property type="molecule type" value="Genomic_DNA"/>
</dbReference>
<evidence type="ECO:0000256" key="1">
    <source>
        <dbReference type="ARBA" id="ARBA00004751"/>
    </source>
</evidence>
<protein>
    <recommendedName>
        <fullName evidence="3">citrate synthase (unknown stereospecificity)</fullName>
        <ecNumber evidence="3">2.3.3.16</ecNumber>
    </recommendedName>
</protein>
<comment type="caution">
    <text evidence="5">The sequence shown here is derived from an EMBL/GenBank/DDBJ whole genome shotgun (WGS) entry which is preliminary data.</text>
</comment>
<dbReference type="GO" id="GO:0005975">
    <property type="term" value="P:carbohydrate metabolic process"/>
    <property type="evidence" value="ECO:0007669"/>
    <property type="project" value="TreeGrafter"/>
</dbReference>
<accession>A0A2S8SPK1</accession>
<dbReference type="EC" id="2.3.3.16" evidence="3"/>
<comment type="pathway">
    <text evidence="1">Carbohydrate metabolism; tricarboxylic acid cycle; isocitrate from oxaloacetate: step 1/2.</text>
</comment>
<name>A0A2S8SPK1_9BACT</name>
<dbReference type="Pfam" id="PF00285">
    <property type="entry name" value="Citrate_synt"/>
    <property type="match status" value="1"/>
</dbReference>
<dbReference type="InterPro" id="IPR002020">
    <property type="entry name" value="Citrate_synthase"/>
</dbReference>
<dbReference type="PANTHER" id="PTHR11739:SF4">
    <property type="entry name" value="CITRATE SYNTHASE, PEROXISOMAL"/>
    <property type="match status" value="1"/>
</dbReference>
<evidence type="ECO:0000256" key="2">
    <source>
        <dbReference type="ARBA" id="ARBA00010566"/>
    </source>
</evidence>
<dbReference type="Gene3D" id="1.10.580.10">
    <property type="entry name" value="Citrate Synthase, domain 1"/>
    <property type="match status" value="1"/>
</dbReference>
<sequence>MTLNSLFANFKFGESISAVFRVYKAKDPRAVILEKMSEELGKRANDTKWFEMTRAVEAIFQPQVLAKGIFPNVDFYSASAYQVMGIPRDLFTPIFACSRVVGWTAHLFEQYANNRLFRPSSDYVGEKGLKYAPVSER</sequence>
<dbReference type="InParanoid" id="A0A2S8SPK1"/>
<reference evidence="5 6" key="1">
    <citation type="journal article" date="2018" name="Syst. Appl. Microbiol.">
        <title>Abditibacterium utsteinense sp. nov., the first cultivated member of candidate phylum FBP, isolated from ice-free Antarctic soil samples.</title>
        <authorList>
            <person name="Tahon G."/>
            <person name="Tytgat B."/>
            <person name="Lebbe L."/>
            <person name="Carlier A."/>
            <person name="Willems A."/>
        </authorList>
    </citation>
    <scope>NUCLEOTIDE SEQUENCE [LARGE SCALE GENOMIC DNA]</scope>
    <source>
        <strain evidence="5 6">LMG 29911</strain>
    </source>
</reference>
<evidence type="ECO:0000256" key="3">
    <source>
        <dbReference type="ARBA" id="ARBA00012972"/>
    </source>
</evidence>
<dbReference type="PRINTS" id="PR00143">
    <property type="entry name" value="CITRTSNTHASE"/>
</dbReference>
<dbReference type="InterPro" id="IPR016143">
    <property type="entry name" value="Citrate_synth-like_sm_a-sub"/>
</dbReference>
<dbReference type="Proteomes" id="UP000237684">
    <property type="component" value="Unassembled WGS sequence"/>
</dbReference>
<proteinExistence type="inferred from homology"/>
<dbReference type="GO" id="GO:0006099">
    <property type="term" value="P:tricarboxylic acid cycle"/>
    <property type="evidence" value="ECO:0007669"/>
    <property type="project" value="UniProtKB-UniPathway"/>
</dbReference>
<organism evidence="5 6">
    <name type="scientific">Abditibacterium utsteinense</name>
    <dbReference type="NCBI Taxonomy" id="1960156"/>
    <lineage>
        <taxon>Bacteria</taxon>
        <taxon>Pseudomonadati</taxon>
        <taxon>Abditibacteriota</taxon>
        <taxon>Abditibacteriia</taxon>
        <taxon>Abditibacteriales</taxon>
        <taxon>Abditibacteriaceae</taxon>
        <taxon>Abditibacterium</taxon>
    </lineage>
</organism>
<dbReference type="InterPro" id="IPR036969">
    <property type="entry name" value="Citrate_synthase_sf"/>
</dbReference>
<dbReference type="PANTHER" id="PTHR11739">
    <property type="entry name" value="CITRATE SYNTHASE"/>
    <property type="match status" value="1"/>
</dbReference>
<comment type="similarity">
    <text evidence="2">Belongs to the citrate synthase family.</text>
</comment>
<dbReference type="GO" id="GO:0005829">
    <property type="term" value="C:cytosol"/>
    <property type="evidence" value="ECO:0007669"/>
    <property type="project" value="TreeGrafter"/>
</dbReference>
<dbReference type="AlphaFoldDB" id="A0A2S8SPK1"/>
<keyword evidence="4" id="KW-0808">Transferase</keyword>
<dbReference type="SUPFAM" id="SSF48256">
    <property type="entry name" value="Citrate synthase"/>
    <property type="match status" value="1"/>
</dbReference>
<dbReference type="RefSeq" id="WP_202973537.1">
    <property type="nucleotide sequence ID" value="NZ_NIGF01000023.1"/>
</dbReference>
<keyword evidence="6" id="KW-1185">Reference proteome</keyword>
<dbReference type="Gene3D" id="1.10.230.10">
    <property type="entry name" value="Cytochrome P450-Terp, domain 2"/>
    <property type="match status" value="1"/>
</dbReference>